<evidence type="ECO:0000256" key="1">
    <source>
        <dbReference type="ARBA" id="ARBA00022884"/>
    </source>
</evidence>
<dbReference type="CDD" id="cd07323">
    <property type="entry name" value="LAM"/>
    <property type="match status" value="1"/>
</dbReference>
<evidence type="ECO:0000259" key="4">
    <source>
        <dbReference type="PROSITE" id="PS50961"/>
    </source>
</evidence>
<proteinExistence type="predicted"/>
<dbReference type="FunFam" id="1.10.10.10:FF:000131">
    <property type="entry name" value="la-related protein 1B isoform X2"/>
    <property type="match status" value="1"/>
</dbReference>
<evidence type="ECO:0000313" key="5">
    <source>
        <dbReference type="Proteomes" id="UP000504607"/>
    </source>
</evidence>
<evidence type="ECO:0000256" key="3">
    <source>
        <dbReference type="SAM" id="MobiDB-lite"/>
    </source>
</evidence>
<dbReference type="SUPFAM" id="SSF46785">
    <property type="entry name" value="Winged helix' DNA-binding domain"/>
    <property type="match status" value="1"/>
</dbReference>
<dbReference type="Pfam" id="PF05383">
    <property type="entry name" value="La"/>
    <property type="match status" value="1"/>
</dbReference>
<feature type="region of interest" description="Disordered" evidence="3">
    <location>
        <begin position="550"/>
        <end position="585"/>
    </location>
</feature>
<accession>A0A6I9R3Y4</accession>
<feature type="region of interest" description="Disordered" evidence="3">
    <location>
        <begin position="1"/>
        <end position="124"/>
    </location>
</feature>
<dbReference type="KEGG" id="egu:105044024"/>
<dbReference type="GeneID" id="105044024"/>
<feature type="domain" description="HTH La-type RNA-binding" evidence="4">
    <location>
        <begin position="398"/>
        <end position="487"/>
    </location>
</feature>
<sequence length="585" mass="61562">MASAADPSSTSHSPRSARPSRGPSSPWSHVLRGDPESAASAAAAATPSSSPPPAAPILSLEPSDRSLAVPPENVASSSGTAPQSSMPSGTSEHGSNGNAAASASSSAAAANRGKKPAWQRPSNGWIEVDPVMEASWPPLSLSTKAFPKSSSSDTSKGSSDIPISTPPGPVISTPSPKRNSNNINLNSTPDLVVPPARQKPNKRGSGGGGSSSGTPANGIPALQSLPPASAVAAQITPAKQTTQEPSPRDVPNKNSGNSNWEHGTGGGGFTPQQHGGNDHHRGYGGNRRGGGSASHHGSFGSRRDQERGNYEWNHRGFSNRDASVQQHQQRGVRPYPRPPPPVAPPPFIGPPPPVRPFVNPIGYPDIPPVYYVAAPPPPETLRGLPFVAHPAAPPAMFFPPIDPQRAMLLKQINYYFSTENLCKDIFLRQNMDEQGWVPISLIAGFNRVKQLTNSKQYILDTVRLSDVVELQGEKIRKRNDWMNWVLTPSPNHFGTVSGMQYPATSDYDALVAQLQTVGLEEASNHSSMGGSTHTGVFLSRSASGSLNNQLQVAGSHSGDGNGQVTGHINSDYSKPGRSLVRSDTL</sequence>
<feature type="compositionally biased region" description="Low complexity" evidence="3">
    <location>
        <begin position="7"/>
        <end position="28"/>
    </location>
</feature>
<feature type="compositionally biased region" description="Polar residues" evidence="3">
    <location>
        <begin position="252"/>
        <end position="261"/>
    </location>
</feature>
<dbReference type="PROSITE" id="PS50961">
    <property type="entry name" value="HTH_LA"/>
    <property type="match status" value="1"/>
</dbReference>
<keyword evidence="5" id="KW-1185">Reference proteome</keyword>
<dbReference type="InterPro" id="IPR036388">
    <property type="entry name" value="WH-like_DNA-bd_sf"/>
</dbReference>
<feature type="region of interest" description="Disordered" evidence="3">
    <location>
        <begin position="140"/>
        <end position="340"/>
    </location>
</feature>
<evidence type="ECO:0000256" key="2">
    <source>
        <dbReference type="PROSITE-ProRule" id="PRU00332"/>
    </source>
</evidence>
<feature type="compositionally biased region" description="Basic and acidic residues" evidence="3">
    <location>
        <begin position="301"/>
        <end position="314"/>
    </location>
</feature>
<protein>
    <submittedName>
        <fullName evidence="6">La-related protein 1C</fullName>
    </submittedName>
</protein>
<dbReference type="GO" id="GO:0003723">
    <property type="term" value="F:RNA binding"/>
    <property type="evidence" value="ECO:0007669"/>
    <property type="project" value="UniProtKB-UniRule"/>
</dbReference>
<gene>
    <name evidence="6" type="primary">LOC105044024</name>
</gene>
<dbReference type="OrthoDB" id="340227at2759"/>
<dbReference type="AlphaFoldDB" id="A0A6I9R3Y4"/>
<feature type="compositionally biased region" description="Polar residues" evidence="3">
    <location>
        <begin position="320"/>
        <end position="329"/>
    </location>
</feature>
<dbReference type="InterPro" id="IPR036390">
    <property type="entry name" value="WH_DNA-bd_sf"/>
</dbReference>
<dbReference type="GO" id="GO:0005737">
    <property type="term" value="C:cytoplasm"/>
    <property type="evidence" value="ECO:0007669"/>
    <property type="project" value="UniProtKB-ARBA"/>
</dbReference>
<name>A0A6I9R3Y4_ELAGV</name>
<feature type="compositionally biased region" description="Low complexity" evidence="3">
    <location>
        <begin position="148"/>
        <end position="160"/>
    </location>
</feature>
<dbReference type="Gene3D" id="1.10.10.10">
    <property type="entry name" value="Winged helix-like DNA-binding domain superfamily/Winged helix DNA-binding domain"/>
    <property type="match status" value="1"/>
</dbReference>
<feature type="compositionally biased region" description="Polar residues" evidence="3">
    <location>
        <begin position="172"/>
        <end position="189"/>
    </location>
</feature>
<feature type="compositionally biased region" description="Gly residues" evidence="3">
    <location>
        <begin position="283"/>
        <end position="292"/>
    </location>
</feature>
<dbReference type="PANTHER" id="PTHR22792">
    <property type="entry name" value="LUPUS LA PROTEIN-RELATED"/>
    <property type="match status" value="1"/>
</dbReference>
<dbReference type="RefSeq" id="XP_010920098.1">
    <property type="nucleotide sequence ID" value="XM_010921796.3"/>
</dbReference>
<feature type="compositionally biased region" description="Low complexity" evidence="3">
    <location>
        <begin position="36"/>
        <end position="48"/>
    </location>
</feature>
<reference evidence="6" key="1">
    <citation type="submission" date="2025-08" db="UniProtKB">
        <authorList>
            <consortium name="RefSeq"/>
        </authorList>
    </citation>
    <scope>IDENTIFICATION</scope>
</reference>
<evidence type="ECO:0000313" key="6">
    <source>
        <dbReference type="RefSeq" id="XP_010920098.1"/>
    </source>
</evidence>
<dbReference type="SMART" id="SM00715">
    <property type="entry name" value="LA"/>
    <property type="match status" value="1"/>
</dbReference>
<dbReference type="InParanoid" id="A0A6I9R3Y4"/>
<dbReference type="InterPro" id="IPR006630">
    <property type="entry name" value="La_HTH"/>
</dbReference>
<feature type="compositionally biased region" description="Polar residues" evidence="3">
    <location>
        <begin position="74"/>
        <end position="98"/>
    </location>
</feature>
<dbReference type="PANTHER" id="PTHR22792:SF132">
    <property type="entry name" value="LA-RELATED PROTEIN 1"/>
    <property type="match status" value="1"/>
</dbReference>
<keyword evidence="1 2" id="KW-0694">RNA-binding</keyword>
<organism evidence="5 6">
    <name type="scientific">Elaeis guineensis var. tenera</name>
    <name type="common">Oil palm</name>
    <dbReference type="NCBI Taxonomy" id="51953"/>
    <lineage>
        <taxon>Eukaryota</taxon>
        <taxon>Viridiplantae</taxon>
        <taxon>Streptophyta</taxon>
        <taxon>Embryophyta</taxon>
        <taxon>Tracheophyta</taxon>
        <taxon>Spermatophyta</taxon>
        <taxon>Magnoliopsida</taxon>
        <taxon>Liliopsida</taxon>
        <taxon>Arecaceae</taxon>
        <taxon>Arecoideae</taxon>
        <taxon>Cocoseae</taxon>
        <taxon>Elaeidinae</taxon>
        <taxon>Elaeis</taxon>
    </lineage>
</organism>
<dbReference type="Proteomes" id="UP000504607">
    <property type="component" value="Chromosome 4"/>
</dbReference>
<dbReference type="FunCoup" id="A0A6I9R3Y4">
    <property type="interactions" value="2746"/>
</dbReference>
<dbReference type="InterPro" id="IPR045180">
    <property type="entry name" value="La_dom_prot"/>
</dbReference>
<feature type="compositionally biased region" description="Low complexity" evidence="3">
    <location>
        <begin position="99"/>
        <end position="110"/>
    </location>
</feature>